<dbReference type="Proteomes" id="UP000775213">
    <property type="component" value="Unassembled WGS sequence"/>
</dbReference>
<dbReference type="EMBL" id="JAGFBR010000009">
    <property type="protein sequence ID" value="KAH0460912.1"/>
    <property type="molecule type" value="Genomic_DNA"/>
</dbReference>
<feature type="region of interest" description="Disordered" evidence="1">
    <location>
        <begin position="41"/>
        <end position="65"/>
    </location>
</feature>
<sequence>MAVRAAAAVWAACERSEEATGEAAAEAAAMAVSEWREIRRRPQGEGRRRRERVRKMQLEAAPMRR</sequence>
<proteinExistence type="predicted"/>
<gene>
    <name evidence="2" type="ORF">IEQ34_008487</name>
</gene>
<protein>
    <submittedName>
        <fullName evidence="2">Uncharacterized protein</fullName>
    </submittedName>
</protein>
<name>A0AAV7GY35_DENCH</name>
<evidence type="ECO:0000313" key="2">
    <source>
        <dbReference type="EMBL" id="KAH0460912.1"/>
    </source>
</evidence>
<keyword evidence="3" id="KW-1185">Reference proteome</keyword>
<evidence type="ECO:0000313" key="3">
    <source>
        <dbReference type="Proteomes" id="UP000775213"/>
    </source>
</evidence>
<comment type="caution">
    <text evidence="2">The sequence shown here is derived from an EMBL/GenBank/DDBJ whole genome shotgun (WGS) entry which is preliminary data.</text>
</comment>
<evidence type="ECO:0000256" key="1">
    <source>
        <dbReference type="SAM" id="MobiDB-lite"/>
    </source>
</evidence>
<organism evidence="2 3">
    <name type="scientific">Dendrobium chrysotoxum</name>
    <name type="common">Orchid</name>
    <dbReference type="NCBI Taxonomy" id="161865"/>
    <lineage>
        <taxon>Eukaryota</taxon>
        <taxon>Viridiplantae</taxon>
        <taxon>Streptophyta</taxon>
        <taxon>Embryophyta</taxon>
        <taxon>Tracheophyta</taxon>
        <taxon>Spermatophyta</taxon>
        <taxon>Magnoliopsida</taxon>
        <taxon>Liliopsida</taxon>
        <taxon>Asparagales</taxon>
        <taxon>Orchidaceae</taxon>
        <taxon>Epidendroideae</taxon>
        <taxon>Malaxideae</taxon>
        <taxon>Dendrobiinae</taxon>
        <taxon>Dendrobium</taxon>
    </lineage>
</organism>
<accession>A0AAV7GY35</accession>
<dbReference type="AlphaFoldDB" id="A0AAV7GY35"/>
<reference evidence="2 3" key="1">
    <citation type="journal article" date="2021" name="Hortic Res">
        <title>Chromosome-scale assembly of the Dendrobium chrysotoxum genome enhances the understanding of orchid evolution.</title>
        <authorList>
            <person name="Zhang Y."/>
            <person name="Zhang G.Q."/>
            <person name="Zhang D."/>
            <person name="Liu X.D."/>
            <person name="Xu X.Y."/>
            <person name="Sun W.H."/>
            <person name="Yu X."/>
            <person name="Zhu X."/>
            <person name="Wang Z.W."/>
            <person name="Zhao X."/>
            <person name="Zhong W.Y."/>
            <person name="Chen H."/>
            <person name="Yin W.L."/>
            <person name="Huang T."/>
            <person name="Niu S.C."/>
            <person name="Liu Z.J."/>
        </authorList>
    </citation>
    <scope>NUCLEOTIDE SEQUENCE [LARGE SCALE GENOMIC DNA]</scope>
    <source>
        <strain evidence="2">Lindl</strain>
    </source>
</reference>